<dbReference type="RefSeq" id="WP_160178162.1">
    <property type="nucleotide sequence ID" value="NZ_CP047656.1"/>
</dbReference>
<dbReference type="InterPro" id="IPR006015">
    <property type="entry name" value="Universal_stress_UspA"/>
</dbReference>
<dbReference type="PRINTS" id="PR01438">
    <property type="entry name" value="UNVRSLSTRESS"/>
</dbReference>
<dbReference type="Proteomes" id="UP000464524">
    <property type="component" value="Chromosome"/>
</dbReference>
<evidence type="ECO:0000256" key="4">
    <source>
        <dbReference type="ARBA" id="ARBA00037131"/>
    </source>
</evidence>
<dbReference type="InterPro" id="IPR006016">
    <property type="entry name" value="UspA"/>
</dbReference>
<dbReference type="OrthoDB" id="239260at2"/>
<evidence type="ECO:0000256" key="1">
    <source>
        <dbReference type="ARBA" id="ARBA00004496"/>
    </source>
</evidence>
<dbReference type="Gene3D" id="3.40.50.12370">
    <property type="match status" value="1"/>
</dbReference>
<gene>
    <name evidence="6" type="ORF">FX988_00471</name>
</gene>
<dbReference type="GO" id="GO:0005737">
    <property type="term" value="C:cytoplasm"/>
    <property type="evidence" value="ECO:0007669"/>
    <property type="project" value="UniProtKB-SubCell"/>
</dbReference>
<reference evidence="6 7" key="1">
    <citation type="submission" date="2019-12" db="EMBL/GenBank/DDBJ databases">
        <title>Genome sequencing and assembly of endphytes of Porphyra tenera.</title>
        <authorList>
            <person name="Park J.M."/>
            <person name="Shin R."/>
            <person name="Jo S.H."/>
        </authorList>
    </citation>
    <scope>NUCLEOTIDE SEQUENCE [LARGE SCALE GENOMIC DNA]</scope>
    <source>
        <strain evidence="6 7">GPM4</strain>
    </source>
</reference>
<feature type="domain" description="UspA" evidence="5">
    <location>
        <begin position="4"/>
        <end position="140"/>
    </location>
</feature>
<dbReference type="AlphaFoldDB" id="A0A857JE01"/>
<evidence type="ECO:0000313" key="6">
    <source>
        <dbReference type="EMBL" id="QHJ10259.1"/>
    </source>
</evidence>
<dbReference type="PANTHER" id="PTHR47892">
    <property type="entry name" value="UNIVERSAL STRESS PROTEIN E"/>
    <property type="match status" value="1"/>
</dbReference>
<dbReference type="KEGG" id="pmes:FX988_00471"/>
<protein>
    <submittedName>
        <fullName evidence="6">Universal stress protein E</fullName>
    </submittedName>
</protein>
<accession>A0A857JE01</accession>
<evidence type="ECO:0000256" key="2">
    <source>
        <dbReference type="ARBA" id="ARBA00008791"/>
    </source>
</evidence>
<name>A0A857JE01_9ALTE</name>
<dbReference type="EMBL" id="CP047656">
    <property type="protein sequence ID" value="QHJ10259.1"/>
    <property type="molecule type" value="Genomic_DNA"/>
</dbReference>
<feature type="domain" description="UspA" evidence="5">
    <location>
        <begin position="169"/>
        <end position="291"/>
    </location>
</feature>
<comment type="subcellular location">
    <subcellularLocation>
        <location evidence="1">Cytoplasm</location>
    </subcellularLocation>
</comment>
<sequence>MNVNHILVIADRKESLQKAVGHSAILASQFNASVHVVGFCYERLSILADNTPEQELENAKQKIIQTSQAWLDETVAGSSLPSSTTDEMVWSKDIAGWVTQHCADHQYDLIIKTGHRSEHAFYVPTDWHLLRNGSAPLLLVADKKWRKKQSIMLTLDLASSKKTKQSLNQKVIDAGIQLANVNNMTLHVCFGLALSPVLKDLGIINKSKLLQEAKEKYIPQIKQMFGETKIAEKNIHIKSGYPDKIVPSVASDIGAALVIMGSVGRKGLKAKVLGNTAENVLTLLKTDVLIIQP</sequence>
<evidence type="ECO:0000313" key="7">
    <source>
        <dbReference type="Proteomes" id="UP000464524"/>
    </source>
</evidence>
<proteinExistence type="inferred from homology"/>
<organism evidence="6 7">
    <name type="scientific">Paraglaciecola mesophila</name>
    <dbReference type="NCBI Taxonomy" id="197222"/>
    <lineage>
        <taxon>Bacteria</taxon>
        <taxon>Pseudomonadati</taxon>
        <taxon>Pseudomonadota</taxon>
        <taxon>Gammaproteobacteria</taxon>
        <taxon>Alteromonadales</taxon>
        <taxon>Alteromonadaceae</taxon>
        <taxon>Paraglaciecola</taxon>
    </lineage>
</organism>
<evidence type="ECO:0000259" key="5">
    <source>
        <dbReference type="Pfam" id="PF00582"/>
    </source>
</evidence>
<dbReference type="SUPFAM" id="SSF52402">
    <property type="entry name" value="Adenine nucleotide alpha hydrolases-like"/>
    <property type="match status" value="2"/>
</dbReference>
<keyword evidence="3" id="KW-0963">Cytoplasm</keyword>
<dbReference type="Pfam" id="PF00582">
    <property type="entry name" value="Usp"/>
    <property type="match status" value="2"/>
</dbReference>
<dbReference type="PANTHER" id="PTHR47892:SF1">
    <property type="entry name" value="UNIVERSAL STRESS PROTEIN E"/>
    <property type="match status" value="1"/>
</dbReference>
<comment type="similarity">
    <text evidence="2">Belongs to the universal stress protein A family.</text>
</comment>
<evidence type="ECO:0000256" key="3">
    <source>
        <dbReference type="ARBA" id="ARBA00022490"/>
    </source>
</evidence>
<comment type="function">
    <text evidence="4">Required for resistance to DNA-damaging agents.</text>
</comment>
<keyword evidence="7" id="KW-1185">Reference proteome</keyword>